<dbReference type="Proteomes" id="UP000244016">
    <property type="component" value="Unassembled WGS sequence"/>
</dbReference>
<dbReference type="PANTHER" id="PTHR34108:SF1">
    <property type="entry name" value="SEPTUM SITE-DETERMINING PROTEIN MINC"/>
    <property type="match status" value="1"/>
</dbReference>
<dbReference type="InterPro" id="IPR013033">
    <property type="entry name" value="MinC"/>
</dbReference>
<dbReference type="InterPro" id="IPR036145">
    <property type="entry name" value="MinC_C_sf"/>
</dbReference>
<gene>
    <name evidence="8" type="ORF">BLITH_1039</name>
</gene>
<comment type="caution">
    <text evidence="8">The sequence shown here is derived from an EMBL/GenBank/DDBJ whole genome shotgun (WGS) entry which is preliminary data.</text>
</comment>
<evidence type="ECO:0000313" key="9">
    <source>
        <dbReference type="Proteomes" id="UP000244016"/>
    </source>
</evidence>
<dbReference type="AlphaFoldDB" id="A0A2T5G7C7"/>
<dbReference type="Gene3D" id="3.30.160.540">
    <property type="match status" value="1"/>
</dbReference>
<evidence type="ECO:0000256" key="2">
    <source>
        <dbReference type="ARBA" id="ARBA00022618"/>
    </source>
</evidence>
<name>A0A2T5G7C7_9BACL</name>
<dbReference type="InterPro" id="IPR005526">
    <property type="entry name" value="Septum_form_inhib_MinC_C"/>
</dbReference>
<keyword evidence="2" id="KW-0132">Cell division</keyword>
<dbReference type="InterPro" id="IPR055219">
    <property type="entry name" value="MinC_N_1"/>
</dbReference>
<dbReference type="SUPFAM" id="SSF63848">
    <property type="entry name" value="Cell-division inhibitor MinC, C-terminal domain"/>
    <property type="match status" value="1"/>
</dbReference>
<sequence length="224" mass="24460">MAAPISRPHVFVKGTEAGLTFFLSEESSFGELRDELRRKVREAQGRFSSGPPVPVVLHLGRRRFSSEREEELIRILEEGGSFRVREIRADVFPEEECTAFGARSAQVYLGPVRSGEHVAATGDLLVVGDVHGGAKVEGREAVYVLGRLAGEARVREATGIVVAGSLRAALLVIGDLHLAGADIPEEYRDLPGFAVQVGGEVAVFPYREFRRLRMRGPEGLRPEA</sequence>
<feature type="domain" description="Septum formation inhibitor MinC C-terminal" evidence="6">
    <location>
        <begin position="109"/>
        <end position="180"/>
    </location>
</feature>
<dbReference type="GO" id="GO:0000902">
    <property type="term" value="P:cell morphogenesis"/>
    <property type="evidence" value="ECO:0007669"/>
    <property type="project" value="InterPro"/>
</dbReference>
<dbReference type="GO" id="GO:1901891">
    <property type="term" value="P:regulation of cell septum assembly"/>
    <property type="evidence" value="ECO:0007669"/>
    <property type="project" value="InterPro"/>
</dbReference>
<keyword evidence="4" id="KW-0131">Cell cycle</keyword>
<feature type="domain" description="Septum site-determining protein MinC N-terminal" evidence="7">
    <location>
        <begin position="10"/>
        <end position="87"/>
    </location>
</feature>
<dbReference type="GO" id="GO:0000917">
    <property type="term" value="P:division septum assembly"/>
    <property type="evidence" value="ECO:0007669"/>
    <property type="project" value="UniProtKB-KW"/>
</dbReference>
<evidence type="ECO:0000256" key="3">
    <source>
        <dbReference type="ARBA" id="ARBA00023210"/>
    </source>
</evidence>
<evidence type="ECO:0000256" key="4">
    <source>
        <dbReference type="ARBA" id="ARBA00023306"/>
    </source>
</evidence>
<keyword evidence="3" id="KW-0717">Septation</keyword>
<dbReference type="Pfam" id="PF22642">
    <property type="entry name" value="MinC_N_1"/>
    <property type="match status" value="1"/>
</dbReference>
<evidence type="ECO:0000259" key="6">
    <source>
        <dbReference type="Pfam" id="PF03775"/>
    </source>
</evidence>
<evidence type="ECO:0000256" key="5">
    <source>
        <dbReference type="ARBA" id="ARBA00046874"/>
    </source>
</evidence>
<comment type="similarity">
    <text evidence="1">Belongs to the MinC family.</text>
</comment>
<organism evidence="8 9">
    <name type="scientific">Brockia lithotrophica</name>
    <dbReference type="NCBI Taxonomy" id="933949"/>
    <lineage>
        <taxon>Bacteria</taxon>
        <taxon>Bacillati</taxon>
        <taxon>Bacillota</taxon>
        <taxon>Bacilli</taxon>
        <taxon>Bacillales</taxon>
        <taxon>Bacillales Family X. Incertae Sedis</taxon>
        <taxon>Brockia</taxon>
    </lineage>
</organism>
<evidence type="ECO:0000256" key="1">
    <source>
        <dbReference type="ARBA" id="ARBA00006291"/>
    </source>
</evidence>
<evidence type="ECO:0000259" key="7">
    <source>
        <dbReference type="Pfam" id="PF22642"/>
    </source>
</evidence>
<protein>
    <submittedName>
        <fullName evidence="8">Septum site-determining protein MinC</fullName>
    </submittedName>
</protein>
<evidence type="ECO:0000313" key="8">
    <source>
        <dbReference type="EMBL" id="PTQ52072.1"/>
    </source>
</evidence>
<dbReference type="InterPro" id="IPR016098">
    <property type="entry name" value="CAP/MinC_C"/>
</dbReference>
<dbReference type="Pfam" id="PF03775">
    <property type="entry name" value="MinC_C"/>
    <property type="match status" value="1"/>
</dbReference>
<dbReference type="PANTHER" id="PTHR34108">
    <property type="entry name" value="SEPTUM SITE-DETERMINING PROTEIN MINC"/>
    <property type="match status" value="1"/>
</dbReference>
<dbReference type="EMBL" id="PEBW01000003">
    <property type="protein sequence ID" value="PTQ52072.1"/>
    <property type="molecule type" value="Genomic_DNA"/>
</dbReference>
<dbReference type="Gene3D" id="2.160.20.70">
    <property type="match status" value="1"/>
</dbReference>
<comment type="subunit">
    <text evidence="5">Interacts with MinD and FtsZ.</text>
</comment>
<accession>A0A2T5G7C7</accession>
<reference evidence="8 9" key="1">
    <citation type="submission" date="2017-08" db="EMBL/GenBank/DDBJ databases">
        <title>Burning lignite coal seam in the remote Altai Mountains harbors a hydrogen-driven thermophilic microbial community.</title>
        <authorList>
            <person name="Kadnikov V.V."/>
            <person name="Mardanov A.V."/>
            <person name="Ivasenko D."/>
            <person name="Beletsky A.V."/>
            <person name="Karnachuk O.V."/>
            <person name="Ravin N.V."/>
        </authorList>
    </citation>
    <scope>NUCLEOTIDE SEQUENCE [LARGE SCALE GENOMIC DNA]</scope>
    <source>
        <strain evidence="8">AL31</strain>
    </source>
</reference>
<proteinExistence type="inferred from homology"/>